<organism evidence="3 4">
    <name type="scientific">Gnomoniopsis smithogilvyi</name>
    <dbReference type="NCBI Taxonomy" id="1191159"/>
    <lineage>
        <taxon>Eukaryota</taxon>
        <taxon>Fungi</taxon>
        <taxon>Dikarya</taxon>
        <taxon>Ascomycota</taxon>
        <taxon>Pezizomycotina</taxon>
        <taxon>Sordariomycetes</taxon>
        <taxon>Sordariomycetidae</taxon>
        <taxon>Diaporthales</taxon>
        <taxon>Gnomoniaceae</taxon>
        <taxon>Gnomoniopsis</taxon>
    </lineage>
</organism>
<feature type="region of interest" description="Disordered" evidence="1">
    <location>
        <begin position="160"/>
        <end position="209"/>
    </location>
</feature>
<evidence type="ECO:0000313" key="4">
    <source>
        <dbReference type="Proteomes" id="UP001140453"/>
    </source>
</evidence>
<comment type="caution">
    <text evidence="3">The sequence shown here is derived from an EMBL/GenBank/DDBJ whole genome shotgun (WGS) entry which is preliminary data.</text>
</comment>
<feature type="compositionally biased region" description="Basic and acidic residues" evidence="1">
    <location>
        <begin position="160"/>
        <end position="172"/>
    </location>
</feature>
<feature type="transmembrane region" description="Helical" evidence="2">
    <location>
        <begin position="81"/>
        <end position="101"/>
    </location>
</feature>
<keyword evidence="2" id="KW-0812">Transmembrane</keyword>
<dbReference type="AlphaFoldDB" id="A0A9W9CX26"/>
<dbReference type="Pfam" id="PF17254">
    <property type="entry name" value="DUF5321"/>
    <property type="match status" value="1"/>
</dbReference>
<name>A0A9W9CX26_9PEZI</name>
<evidence type="ECO:0000256" key="1">
    <source>
        <dbReference type="SAM" id="MobiDB-lite"/>
    </source>
</evidence>
<evidence type="ECO:0000313" key="3">
    <source>
        <dbReference type="EMBL" id="KAJ4391743.1"/>
    </source>
</evidence>
<dbReference type="OrthoDB" id="2253354at2759"/>
<dbReference type="Proteomes" id="UP001140453">
    <property type="component" value="Unassembled WGS sequence"/>
</dbReference>
<feature type="compositionally biased region" description="Polar residues" evidence="1">
    <location>
        <begin position="173"/>
        <end position="183"/>
    </location>
</feature>
<gene>
    <name evidence="3" type="ORF">N0V93_005363</name>
</gene>
<reference evidence="3" key="1">
    <citation type="submission" date="2022-10" db="EMBL/GenBank/DDBJ databases">
        <title>Tapping the CABI collections for fungal endophytes: first genome assemblies for Collariella, Neodidymelliopsis, Ascochyta clinopodiicola, Didymella pomorum, Didymosphaeria variabile, Neocosmospora piperis and Neocucurbitaria cava.</title>
        <authorList>
            <person name="Hill R."/>
        </authorList>
    </citation>
    <scope>NUCLEOTIDE SEQUENCE</scope>
    <source>
        <strain evidence="3">IMI 355082</strain>
    </source>
</reference>
<dbReference type="EMBL" id="JAPEVB010000003">
    <property type="protein sequence ID" value="KAJ4391743.1"/>
    <property type="molecule type" value="Genomic_DNA"/>
</dbReference>
<keyword evidence="4" id="KW-1185">Reference proteome</keyword>
<keyword evidence="2" id="KW-1133">Transmembrane helix</keyword>
<accession>A0A9W9CX26</accession>
<protein>
    <submittedName>
        <fullName evidence="3">Uncharacterized protein</fullName>
    </submittedName>
</protein>
<proteinExistence type="predicted"/>
<evidence type="ECO:0000256" key="2">
    <source>
        <dbReference type="SAM" id="Phobius"/>
    </source>
</evidence>
<keyword evidence="2" id="KW-0472">Membrane</keyword>
<dbReference type="InterPro" id="IPR035213">
    <property type="entry name" value="DUF5321"/>
</dbReference>
<sequence>MHHLAEKRLLQSTGILRSLPATRYSLRPALTTPRAVSTVPRIAETSFWKSLVPKPWRRENRPVRDPAAPKKSWLSKEWNPATFFIIVFLLIGSMSIQMISLRNRFDAHTRRSEVRIGLLREVVEKLRDGEDVDVENVLGSGDPEKEAIWEEVMNEIEKDAAVRNQKNQDKSKTPASSRPTAKTITVVPEPPADSVPAQEQPKGRSAYFF</sequence>